<keyword evidence="1" id="KW-0472">Membrane</keyword>
<protein>
    <submittedName>
        <fullName evidence="2">DUF6090 family protein</fullName>
    </submittedName>
</protein>
<keyword evidence="3" id="KW-1185">Reference proteome</keyword>
<keyword evidence="1" id="KW-0812">Transmembrane</keyword>
<proteinExistence type="predicted"/>
<comment type="caution">
    <text evidence="2">The sequence shown here is derived from an EMBL/GenBank/DDBJ whole genome shotgun (WGS) entry which is preliminary data.</text>
</comment>
<keyword evidence="1" id="KW-1133">Transmembrane helix</keyword>
<evidence type="ECO:0000256" key="1">
    <source>
        <dbReference type="SAM" id="Phobius"/>
    </source>
</evidence>
<accession>A0ABW1L0M2</accession>
<dbReference type="Pfam" id="PF19578">
    <property type="entry name" value="DUF6090"/>
    <property type="match status" value="1"/>
</dbReference>
<evidence type="ECO:0000313" key="3">
    <source>
        <dbReference type="Proteomes" id="UP001596116"/>
    </source>
</evidence>
<dbReference type="EMBL" id="JBHPON010000002">
    <property type="protein sequence ID" value="MFC6036533.1"/>
    <property type="molecule type" value="Genomic_DNA"/>
</dbReference>
<sequence>MILRRVIEHVKEQNWTAVALDFFIVVVGVFIGIQVANWNEARGDRALGEDYVQRLRADLERDFVATSDILNYYQAVRDSIVEADRLLSTDDGDARQLVIAAYRASEFASTPPNRATWDQIVSSGHLGLLPDGAVGSDLSEYYTFDESNAVTISRVEGSSYRQAVRSIIPLDVQIAIREGCSDVLNDFLVIAGFMNECRLQVDSSVLTATAEKLRSDPEISEELRYQYSRVASVINNSTGNVVLIERVLASLGGSEEKS</sequence>
<feature type="transmembrane region" description="Helical" evidence="1">
    <location>
        <begin position="15"/>
        <end position="36"/>
    </location>
</feature>
<organism evidence="2 3">
    <name type="scientific">Hyphococcus aureus</name>
    <dbReference type="NCBI Taxonomy" id="2666033"/>
    <lineage>
        <taxon>Bacteria</taxon>
        <taxon>Pseudomonadati</taxon>
        <taxon>Pseudomonadota</taxon>
        <taxon>Alphaproteobacteria</taxon>
        <taxon>Parvularculales</taxon>
        <taxon>Parvularculaceae</taxon>
        <taxon>Hyphococcus</taxon>
    </lineage>
</organism>
<dbReference type="InterPro" id="IPR045749">
    <property type="entry name" value="DUF6090"/>
</dbReference>
<evidence type="ECO:0000313" key="2">
    <source>
        <dbReference type="EMBL" id="MFC6036533.1"/>
    </source>
</evidence>
<gene>
    <name evidence="2" type="ORF">ACFMB1_13330</name>
</gene>
<dbReference type="Proteomes" id="UP001596116">
    <property type="component" value="Unassembled WGS sequence"/>
</dbReference>
<dbReference type="RefSeq" id="WP_379882227.1">
    <property type="nucleotide sequence ID" value="NZ_JBHPON010000002.1"/>
</dbReference>
<reference evidence="2 3" key="1">
    <citation type="submission" date="2024-09" db="EMBL/GenBank/DDBJ databases">
        <authorList>
            <person name="Zhang Z.-H."/>
        </authorList>
    </citation>
    <scope>NUCLEOTIDE SEQUENCE [LARGE SCALE GENOMIC DNA]</scope>
    <source>
        <strain evidence="2 3">HHTR114</strain>
    </source>
</reference>
<name>A0ABW1L0M2_9PROT</name>